<feature type="compositionally biased region" description="Polar residues" evidence="1">
    <location>
        <begin position="75"/>
        <end position="84"/>
    </location>
</feature>
<evidence type="ECO:0000313" key="2">
    <source>
        <dbReference type="EMBL" id="KAL2610030.1"/>
    </source>
</evidence>
<sequence>MGISVQDDRVDAENGSAHAQSKTVKSKIVGVCRDNETPLPAGVSTIVCNQQHVEYSAKTLDFPTESESITREKGNQTANQTENSITRDFKLGTGRDDPAQPLDKQPEAPHN</sequence>
<dbReference type="Proteomes" id="UP001605036">
    <property type="component" value="Unassembled WGS sequence"/>
</dbReference>
<evidence type="ECO:0000313" key="3">
    <source>
        <dbReference type="Proteomes" id="UP001605036"/>
    </source>
</evidence>
<reference evidence="2 3" key="1">
    <citation type="submission" date="2024-09" db="EMBL/GenBank/DDBJ databases">
        <title>Chromosome-scale assembly of Riccia fluitans.</title>
        <authorList>
            <person name="Paukszto L."/>
            <person name="Sawicki J."/>
            <person name="Karawczyk K."/>
            <person name="Piernik-Szablinska J."/>
            <person name="Szczecinska M."/>
            <person name="Mazdziarz M."/>
        </authorList>
    </citation>
    <scope>NUCLEOTIDE SEQUENCE [LARGE SCALE GENOMIC DNA]</scope>
    <source>
        <strain evidence="2">Rf_01</strain>
        <tissue evidence="2">Aerial parts of the thallus</tissue>
    </source>
</reference>
<keyword evidence="3" id="KW-1185">Reference proteome</keyword>
<organism evidence="2 3">
    <name type="scientific">Riccia fluitans</name>
    <dbReference type="NCBI Taxonomy" id="41844"/>
    <lineage>
        <taxon>Eukaryota</taxon>
        <taxon>Viridiplantae</taxon>
        <taxon>Streptophyta</taxon>
        <taxon>Embryophyta</taxon>
        <taxon>Marchantiophyta</taxon>
        <taxon>Marchantiopsida</taxon>
        <taxon>Marchantiidae</taxon>
        <taxon>Marchantiales</taxon>
        <taxon>Ricciaceae</taxon>
        <taxon>Riccia</taxon>
    </lineage>
</organism>
<evidence type="ECO:0000256" key="1">
    <source>
        <dbReference type="SAM" id="MobiDB-lite"/>
    </source>
</evidence>
<proteinExistence type="predicted"/>
<name>A0ABD1XMR2_9MARC</name>
<dbReference type="EMBL" id="JBHFFA010000008">
    <property type="protein sequence ID" value="KAL2610030.1"/>
    <property type="molecule type" value="Genomic_DNA"/>
</dbReference>
<dbReference type="AlphaFoldDB" id="A0ABD1XMR2"/>
<protein>
    <submittedName>
        <fullName evidence="2">Uncharacterized protein</fullName>
    </submittedName>
</protein>
<feature type="compositionally biased region" description="Basic and acidic residues" evidence="1">
    <location>
        <begin position="85"/>
        <end position="111"/>
    </location>
</feature>
<comment type="caution">
    <text evidence="2">The sequence shown here is derived from an EMBL/GenBank/DDBJ whole genome shotgun (WGS) entry which is preliminary data.</text>
</comment>
<feature type="compositionally biased region" description="Basic and acidic residues" evidence="1">
    <location>
        <begin position="1"/>
        <end position="12"/>
    </location>
</feature>
<feature type="region of interest" description="Disordered" evidence="1">
    <location>
        <begin position="1"/>
        <end position="24"/>
    </location>
</feature>
<feature type="region of interest" description="Disordered" evidence="1">
    <location>
        <begin position="59"/>
        <end position="111"/>
    </location>
</feature>
<gene>
    <name evidence="2" type="ORF">R1flu_028603</name>
</gene>
<accession>A0ABD1XMR2</accession>